<evidence type="ECO:0000313" key="1">
    <source>
        <dbReference type="EMBL" id="GAH37949.1"/>
    </source>
</evidence>
<organism evidence="1">
    <name type="scientific">marine sediment metagenome</name>
    <dbReference type="NCBI Taxonomy" id="412755"/>
    <lineage>
        <taxon>unclassified sequences</taxon>
        <taxon>metagenomes</taxon>
        <taxon>ecological metagenomes</taxon>
    </lineage>
</organism>
<name>X1G8S3_9ZZZZ</name>
<proteinExistence type="predicted"/>
<dbReference type="AlphaFoldDB" id="X1G8S3"/>
<accession>X1G8S3</accession>
<protein>
    <submittedName>
        <fullName evidence="1">Uncharacterized protein</fullName>
    </submittedName>
</protein>
<comment type="caution">
    <text evidence="1">The sequence shown here is derived from an EMBL/GenBank/DDBJ whole genome shotgun (WGS) entry which is preliminary data.</text>
</comment>
<dbReference type="EMBL" id="BARU01006862">
    <property type="protein sequence ID" value="GAH37949.1"/>
    <property type="molecule type" value="Genomic_DNA"/>
</dbReference>
<reference evidence="1" key="1">
    <citation type="journal article" date="2014" name="Front. Microbiol.">
        <title>High frequency of phylogenetically diverse reductive dehalogenase-homologous genes in deep subseafloor sedimentary metagenomes.</title>
        <authorList>
            <person name="Kawai M."/>
            <person name="Futagami T."/>
            <person name="Toyoda A."/>
            <person name="Takaki Y."/>
            <person name="Nishi S."/>
            <person name="Hori S."/>
            <person name="Arai W."/>
            <person name="Tsubouchi T."/>
            <person name="Morono Y."/>
            <person name="Uchiyama I."/>
            <person name="Ito T."/>
            <person name="Fujiyama A."/>
            <person name="Inagaki F."/>
            <person name="Takami H."/>
        </authorList>
    </citation>
    <scope>NUCLEOTIDE SEQUENCE</scope>
    <source>
        <strain evidence="1">Expedition CK06-06</strain>
    </source>
</reference>
<sequence>MARELGLNPRKFGSLANTKQEPWKLPLPDFIEELYFKHFKKNQPDNVQSIEQMVSEYNKKKKSAETGD</sequence>
<gene>
    <name evidence="1" type="ORF">S03H2_13518</name>
</gene>